<keyword evidence="3" id="KW-1185">Reference proteome</keyword>
<evidence type="ECO:0000313" key="2">
    <source>
        <dbReference type="EMBL" id="VDP91946.1"/>
    </source>
</evidence>
<sequence length="100" mass="11019">MRSEFGRATKDSALQNALAWWRPPLLRPMSAVDDAVTVPKHQAHGCQCEIGPGPSFRPLQPKRPETLDAPVPAAPRNSPVSTRAPSACDLKNVQGRYWYV</sequence>
<name>A0A183B639_9TREM</name>
<dbReference type="Proteomes" id="UP000272942">
    <property type="component" value="Unassembled WGS sequence"/>
</dbReference>
<evidence type="ECO:0000313" key="3">
    <source>
        <dbReference type="Proteomes" id="UP000272942"/>
    </source>
</evidence>
<reference evidence="2 3" key="2">
    <citation type="submission" date="2018-11" db="EMBL/GenBank/DDBJ databases">
        <authorList>
            <consortium name="Pathogen Informatics"/>
        </authorList>
    </citation>
    <scope>NUCLEOTIDE SEQUENCE [LARGE SCALE GENOMIC DNA]</scope>
    <source>
        <strain evidence="2 3">Egypt</strain>
    </source>
</reference>
<dbReference type="EMBL" id="UZAN01058212">
    <property type="protein sequence ID" value="VDP91946.1"/>
    <property type="molecule type" value="Genomic_DNA"/>
</dbReference>
<reference evidence="4" key="1">
    <citation type="submission" date="2016-06" db="UniProtKB">
        <authorList>
            <consortium name="WormBaseParasite"/>
        </authorList>
    </citation>
    <scope>IDENTIFICATION</scope>
</reference>
<accession>A0A183B639</accession>
<gene>
    <name evidence="2" type="ORF">ECPE_LOCUS14674</name>
</gene>
<feature type="region of interest" description="Disordered" evidence="1">
    <location>
        <begin position="49"/>
        <end position="86"/>
    </location>
</feature>
<dbReference type="WBParaSite" id="ECPE_0001471401-mRNA-1">
    <property type="protein sequence ID" value="ECPE_0001471401-mRNA-1"/>
    <property type="gene ID" value="ECPE_0001471401"/>
</dbReference>
<proteinExistence type="predicted"/>
<dbReference type="AlphaFoldDB" id="A0A183B639"/>
<evidence type="ECO:0000313" key="4">
    <source>
        <dbReference type="WBParaSite" id="ECPE_0001471401-mRNA-1"/>
    </source>
</evidence>
<evidence type="ECO:0000256" key="1">
    <source>
        <dbReference type="SAM" id="MobiDB-lite"/>
    </source>
</evidence>
<organism evidence="4">
    <name type="scientific">Echinostoma caproni</name>
    <dbReference type="NCBI Taxonomy" id="27848"/>
    <lineage>
        <taxon>Eukaryota</taxon>
        <taxon>Metazoa</taxon>
        <taxon>Spiralia</taxon>
        <taxon>Lophotrochozoa</taxon>
        <taxon>Platyhelminthes</taxon>
        <taxon>Trematoda</taxon>
        <taxon>Digenea</taxon>
        <taxon>Plagiorchiida</taxon>
        <taxon>Echinostomata</taxon>
        <taxon>Echinostomatoidea</taxon>
        <taxon>Echinostomatidae</taxon>
        <taxon>Echinostoma</taxon>
    </lineage>
</organism>
<protein>
    <submittedName>
        <fullName evidence="2 4">Uncharacterized protein</fullName>
    </submittedName>
</protein>